<keyword evidence="14" id="KW-1185">Reference proteome</keyword>
<feature type="non-terminal residue" evidence="13">
    <location>
        <position position="542"/>
    </location>
</feature>
<dbReference type="GO" id="GO:0005509">
    <property type="term" value="F:calcium ion binding"/>
    <property type="evidence" value="ECO:0007669"/>
    <property type="project" value="UniProtKB-UniRule"/>
</dbReference>
<keyword evidence="7" id="KW-1133">Transmembrane helix</keyword>
<feature type="domain" description="Cadherin" evidence="12">
    <location>
        <begin position="168"/>
        <end position="281"/>
    </location>
</feature>
<accession>A0A9D4RIE9</accession>
<dbReference type="Proteomes" id="UP000828390">
    <property type="component" value="Unassembled WGS sequence"/>
</dbReference>
<evidence type="ECO:0000256" key="4">
    <source>
        <dbReference type="ARBA" id="ARBA00022737"/>
    </source>
</evidence>
<keyword evidence="8" id="KW-0472">Membrane</keyword>
<keyword evidence="2" id="KW-0245">EGF-like domain</keyword>
<dbReference type="CDD" id="cd11304">
    <property type="entry name" value="Cadherin_repeat"/>
    <property type="match status" value="4"/>
</dbReference>
<dbReference type="GO" id="GO:0007156">
    <property type="term" value="P:homophilic cell adhesion via plasma membrane adhesion molecules"/>
    <property type="evidence" value="ECO:0007669"/>
    <property type="project" value="InterPro"/>
</dbReference>
<evidence type="ECO:0000256" key="9">
    <source>
        <dbReference type="ARBA" id="ARBA00023157"/>
    </source>
</evidence>
<keyword evidence="5 11" id="KW-0106">Calcium</keyword>
<feature type="domain" description="Cadherin" evidence="12">
    <location>
        <begin position="53"/>
        <end position="167"/>
    </location>
</feature>
<reference evidence="13" key="1">
    <citation type="journal article" date="2019" name="bioRxiv">
        <title>The Genome of the Zebra Mussel, Dreissena polymorpha: A Resource for Invasive Species Research.</title>
        <authorList>
            <person name="McCartney M.A."/>
            <person name="Auch B."/>
            <person name="Kono T."/>
            <person name="Mallez S."/>
            <person name="Zhang Y."/>
            <person name="Obille A."/>
            <person name="Becker A."/>
            <person name="Abrahante J.E."/>
            <person name="Garbe J."/>
            <person name="Badalamenti J.P."/>
            <person name="Herman A."/>
            <person name="Mangelson H."/>
            <person name="Liachko I."/>
            <person name="Sullivan S."/>
            <person name="Sone E.D."/>
            <person name="Koren S."/>
            <person name="Silverstein K.A.T."/>
            <person name="Beckman K.B."/>
            <person name="Gohl D.M."/>
        </authorList>
    </citation>
    <scope>NUCLEOTIDE SEQUENCE</scope>
    <source>
        <strain evidence="13">Duluth1</strain>
        <tissue evidence="13">Whole animal</tissue>
    </source>
</reference>
<feature type="domain" description="Cadherin" evidence="12">
    <location>
        <begin position="399"/>
        <end position="519"/>
    </location>
</feature>
<evidence type="ECO:0000256" key="1">
    <source>
        <dbReference type="ARBA" id="ARBA00004167"/>
    </source>
</evidence>
<keyword evidence="6" id="KW-0130">Cell adhesion</keyword>
<evidence type="ECO:0000313" key="14">
    <source>
        <dbReference type="Proteomes" id="UP000828390"/>
    </source>
</evidence>
<protein>
    <recommendedName>
        <fullName evidence="12">Cadherin domain-containing protein</fullName>
    </recommendedName>
</protein>
<keyword evidence="10" id="KW-0325">Glycoprotein</keyword>
<dbReference type="AlphaFoldDB" id="A0A9D4RIE9"/>
<comment type="subcellular location">
    <subcellularLocation>
        <location evidence="1">Membrane</location>
        <topology evidence="1">Single-pass membrane protein</topology>
    </subcellularLocation>
</comment>
<evidence type="ECO:0000256" key="7">
    <source>
        <dbReference type="ARBA" id="ARBA00022989"/>
    </source>
</evidence>
<feature type="domain" description="Cadherin" evidence="12">
    <location>
        <begin position="282"/>
        <end position="398"/>
    </location>
</feature>
<organism evidence="13 14">
    <name type="scientific">Dreissena polymorpha</name>
    <name type="common">Zebra mussel</name>
    <name type="synonym">Mytilus polymorpha</name>
    <dbReference type="NCBI Taxonomy" id="45954"/>
    <lineage>
        <taxon>Eukaryota</taxon>
        <taxon>Metazoa</taxon>
        <taxon>Spiralia</taxon>
        <taxon>Lophotrochozoa</taxon>
        <taxon>Mollusca</taxon>
        <taxon>Bivalvia</taxon>
        <taxon>Autobranchia</taxon>
        <taxon>Heteroconchia</taxon>
        <taxon>Euheterodonta</taxon>
        <taxon>Imparidentia</taxon>
        <taxon>Neoheterodontei</taxon>
        <taxon>Myida</taxon>
        <taxon>Dreissenoidea</taxon>
        <taxon>Dreissenidae</taxon>
        <taxon>Dreissena</taxon>
    </lineage>
</organism>
<keyword evidence="3" id="KW-0812">Transmembrane</keyword>
<dbReference type="SMART" id="SM00112">
    <property type="entry name" value="CA"/>
    <property type="match status" value="4"/>
</dbReference>
<evidence type="ECO:0000256" key="2">
    <source>
        <dbReference type="ARBA" id="ARBA00022536"/>
    </source>
</evidence>
<evidence type="ECO:0000256" key="10">
    <source>
        <dbReference type="ARBA" id="ARBA00023180"/>
    </source>
</evidence>
<dbReference type="PANTHER" id="PTHR24028">
    <property type="entry name" value="CADHERIN-87A"/>
    <property type="match status" value="1"/>
</dbReference>
<dbReference type="Gene3D" id="2.60.40.60">
    <property type="entry name" value="Cadherins"/>
    <property type="match status" value="5"/>
</dbReference>
<dbReference type="GO" id="GO:0005886">
    <property type="term" value="C:plasma membrane"/>
    <property type="evidence" value="ECO:0007669"/>
    <property type="project" value="InterPro"/>
</dbReference>
<evidence type="ECO:0000313" key="13">
    <source>
        <dbReference type="EMBL" id="KAH3869731.1"/>
    </source>
</evidence>
<dbReference type="PANTHER" id="PTHR24028:SF263">
    <property type="entry name" value="CADHERIN-RELATED FAMILY MEMBER 1"/>
    <property type="match status" value="1"/>
</dbReference>
<gene>
    <name evidence="13" type="ORF">DPMN_032900</name>
</gene>
<dbReference type="PRINTS" id="PR00205">
    <property type="entry name" value="CADHERIN"/>
</dbReference>
<dbReference type="PROSITE" id="PS50268">
    <property type="entry name" value="CADHERIN_2"/>
    <property type="match status" value="4"/>
</dbReference>
<evidence type="ECO:0000256" key="6">
    <source>
        <dbReference type="ARBA" id="ARBA00022889"/>
    </source>
</evidence>
<dbReference type="InterPro" id="IPR050174">
    <property type="entry name" value="Protocadherin/Cadherin-CA"/>
</dbReference>
<dbReference type="Pfam" id="PF00028">
    <property type="entry name" value="Cadherin"/>
    <property type="match status" value="2"/>
</dbReference>
<dbReference type="FunFam" id="2.60.40.60:FF:000039">
    <property type="entry name" value="FAT atypical cadherin 3"/>
    <property type="match status" value="1"/>
</dbReference>
<evidence type="ECO:0000256" key="8">
    <source>
        <dbReference type="ARBA" id="ARBA00023136"/>
    </source>
</evidence>
<dbReference type="InterPro" id="IPR020894">
    <property type="entry name" value="Cadherin_CS"/>
</dbReference>
<evidence type="ECO:0000259" key="12">
    <source>
        <dbReference type="PROSITE" id="PS50268"/>
    </source>
</evidence>
<reference evidence="13" key="2">
    <citation type="submission" date="2020-11" db="EMBL/GenBank/DDBJ databases">
        <authorList>
            <person name="McCartney M.A."/>
            <person name="Auch B."/>
            <person name="Kono T."/>
            <person name="Mallez S."/>
            <person name="Becker A."/>
            <person name="Gohl D.M."/>
            <person name="Silverstein K.A.T."/>
            <person name="Koren S."/>
            <person name="Bechman K.B."/>
            <person name="Herman A."/>
            <person name="Abrahante J.E."/>
            <person name="Garbe J."/>
        </authorList>
    </citation>
    <scope>NUCLEOTIDE SEQUENCE</scope>
    <source>
        <strain evidence="13">Duluth1</strain>
        <tissue evidence="13">Whole animal</tissue>
    </source>
</reference>
<evidence type="ECO:0000256" key="11">
    <source>
        <dbReference type="PROSITE-ProRule" id="PRU00043"/>
    </source>
</evidence>
<dbReference type="InterPro" id="IPR015919">
    <property type="entry name" value="Cadherin-like_sf"/>
</dbReference>
<evidence type="ECO:0000256" key="5">
    <source>
        <dbReference type="ARBA" id="ARBA00022837"/>
    </source>
</evidence>
<dbReference type="EMBL" id="JAIWYP010000002">
    <property type="protein sequence ID" value="KAH3869731.1"/>
    <property type="molecule type" value="Genomic_DNA"/>
</dbReference>
<dbReference type="PROSITE" id="PS00232">
    <property type="entry name" value="CADHERIN_1"/>
    <property type="match status" value="2"/>
</dbReference>
<comment type="caution">
    <text evidence="13">The sequence shown here is derived from an EMBL/GenBank/DDBJ whole genome shotgun (WGS) entry which is preliminary data.</text>
</comment>
<dbReference type="InterPro" id="IPR002126">
    <property type="entry name" value="Cadherin-like_dom"/>
</dbReference>
<dbReference type="SUPFAM" id="SSF49313">
    <property type="entry name" value="Cadherin-like"/>
    <property type="match status" value="4"/>
</dbReference>
<evidence type="ECO:0000256" key="3">
    <source>
        <dbReference type="ARBA" id="ARBA00022692"/>
    </source>
</evidence>
<proteinExistence type="predicted"/>
<sequence>MQYLKPLANTTLFEEDQEDLKRCHLQRHGLNVGLCFIACIGGAASSPPTISGISSSTVLSFDETNTINCTLFTFTVTDENTVTIEPYDGVTRSIAVAIPNEISPQSGQKRQFNVTVMTIKPLDRDQGTGGQSLYQLRFNIRDSEENTVTTPNVYIQVNDVNDNAPEFKNLPYRWDIDEKPFNATAIYMNIGAEDRDSGNNSKLSYSMKPNTKSNSSIAEYNNHFNIDPDTGRVHLLKELDYEENSYYQFTITVQDHGNPPKSATADLTIRVNDAQDTPPFFTANLYRIAIDENINTSTPVIQVNARDGDLGVPNEVTYRILPDDGCSKLFNIYTNGMIYTIASIDRDEGVLLSKNGECTLTVQVNEVNQTQFTQYGNSTAETNVTITINDLDDNAPKFNQSIYTGTILENSGVDVAIQISGDIYVSDADQGNNAKLNINVTCAKRASCPMFAADPSVVTQRSVIKIKVINDNNHALLDYEQTESFQLLVTVSESLNAKNSATATVNVTVLDVNDNVPQFLNGSYELSIHENPANGTSVGRVT</sequence>
<name>A0A9D4RIE9_DREPO</name>
<keyword evidence="4" id="KW-0677">Repeat</keyword>
<keyword evidence="9" id="KW-1015">Disulfide bond</keyword>